<evidence type="ECO:0000259" key="1">
    <source>
        <dbReference type="Pfam" id="PF00024"/>
    </source>
</evidence>
<protein>
    <recommendedName>
        <fullName evidence="1">Apple domain-containing protein</fullName>
    </recommendedName>
</protein>
<sequence length="230" mass="23867">MKPESNLVLSIKVTVSPVTDTVTSTEIDLLTSTVVSTVIQTSITYTVPPTSMLDKRARKQVIKRAATPTTEIPSSVPTYASACSGTSAYSSACSCLGVTTTIITRPTPTQVITISSTITPTVTVTATSLTSLVVASTVTVTTVVAQPACPNTVSPHGSCNCMYGSICNAIFVENSPGALRTVSSFTDCMLLCDNNGACGSVSYDPATGHCQQYHPIISGSSGHRRNYSGP</sequence>
<dbReference type="InterPro" id="IPR003609">
    <property type="entry name" value="Pan_app"/>
</dbReference>
<feature type="domain" description="Apple" evidence="1">
    <location>
        <begin position="163"/>
        <end position="213"/>
    </location>
</feature>
<dbReference type="Proteomes" id="UP001365542">
    <property type="component" value="Unassembled WGS sequence"/>
</dbReference>
<evidence type="ECO:0000313" key="3">
    <source>
        <dbReference type="Proteomes" id="UP001365542"/>
    </source>
</evidence>
<gene>
    <name evidence="2" type="ORF">TWF694_005468</name>
</gene>
<keyword evidence="3" id="KW-1185">Reference proteome</keyword>
<accession>A0AAV9WT80</accession>
<dbReference type="AlphaFoldDB" id="A0AAV9WT80"/>
<evidence type="ECO:0000313" key="2">
    <source>
        <dbReference type="EMBL" id="KAK6525325.1"/>
    </source>
</evidence>
<reference evidence="2 3" key="1">
    <citation type="submission" date="2019-10" db="EMBL/GenBank/DDBJ databases">
        <authorList>
            <person name="Palmer J.M."/>
        </authorList>
    </citation>
    <scope>NUCLEOTIDE SEQUENCE [LARGE SCALE GENOMIC DNA]</scope>
    <source>
        <strain evidence="2 3">TWF694</strain>
    </source>
</reference>
<proteinExistence type="predicted"/>
<dbReference type="EMBL" id="JAVHJO010000017">
    <property type="protein sequence ID" value="KAK6525325.1"/>
    <property type="molecule type" value="Genomic_DNA"/>
</dbReference>
<dbReference type="Pfam" id="PF00024">
    <property type="entry name" value="PAN_1"/>
    <property type="match status" value="1"/>
</dbReference>
<comment type="caution">
    <text evidence="2">The sequence shown here is derived from an EMBL/GenBank/DDBJ whole genome shotgun (WGS) entry which is preliminary data.</text>
</comment>
<organism evidence="2 3">
    <name type="scientific">Orbilia ellipsospora</name>
    <dbReference type="NCBI Taxonomy" id="2528407"/>
    <lineage>
        <taxon>Eukaryota</taxon>
        <taxon>Fungi</taxon>
        <taxon>Dikarya</taxon>
        <taxon>Ascomycota</taxon>
        <taxon>Pezizomycotina</taxon>
        <taxon>Orbiliomycetes</taxon>
        <taxon>Orbiliales</taxon>
        <taxon>Orbiliaceae</taxon>
        <taxon>Orbilia</taxon>
    </lineage>
</organism>
<name>A0AAV9WT80_9PEZI</name>